<comment type="caution">
    <text evidence="2">The sequence shown here is derived from an EMBL/GenBank/DDBJ whole genome shotgun (WGS) entry which is preliminary data.</text>
</comment>
<dbReference type="AlphaFoldDB" id="A0A543AGT0"/>
<dbReference type="EMBL" id="VFOU01000003">
    <property type="protein sequence ID" value="TQL71781.1"/>
    <property type="molecule type" value="Genomic_DNA"/>
</dbReference>
<sequence length="130" mass="14269">MTTTHNYSDFQQVQKSEQFQQLRKTHRSFVFPMTVIFLIWYLAFVILAAFAPEFMAIKVLGNINLGIVLGLAQFVTTFIITGAYVAYANRKIDPIATDLREQMEAAGAGEPTPVEVTGYATTAPGSGDAS</sequence>
<dbReference type="InterPro" id="IPR007436">
    <property type="entry name" value="DUF485"/>
</dbReference>
<gene>
    <name evidence="2" type="ORF">FB556_2283</name>
</gene>
<dbReference type="Pfam" id="PF04341">
    <property type="entry name" value="DUF485"/>
    <property type="match status" value="1"/>
</dbReference>
<evidence type="ECO:0000313" key="2">
    <source>
        <dbReference type="EMBL" id="TQL71781.1"/>
    </source>
</evidence>
<name>A0A543AGT0_9MICC</name>
<reference evidence="2 3" key="1">
    <citation type="submission" date="2019-06" db="EMBL/GenBank/DDBJ databases">
        <title>Sequencing the genomes of 1000 actinobacteria strains.</title>
        <authorList>
            <person name="Klenk H.-P."/>
        </authorList>
    </citation>
    <scope>NUCLEOTIDE SEQUENCE [LARGE SCALE GENOMIC DNA]</scope>
    <source>
        <strain evidence="2 3">DSM 24083</strain>
    </source>
</reference>
<dbReference type="RefSeq" id="WP_141867639.1">
    <property type="nucleotide sequence ID" value="NZ_BAABAN010000001.1"/>
</dbReference>
<accession>A0A543AGT0</accession>
<evidence type="ECO:0000313" key="3">
    <source>
        <dbReference type="Proteomes" id="UP000319746"/>
    </source>
</evidence>
<dbReference type="PANTHER" id="PTHR38441">
    <property type="entry name" value="INTEGRAL MEMBRANE PROTEIN-RELATED"/>
    <property type="match status" value="1"/>
</dbReference>
<dbReference type="Proteomes" id="UP000319746">
    <property type="component" value="Unassembled WGS sequence"/>
</dbReference>
<dbReference type="PANTHER" id="PTHR38441:SF1">
    <property type="entry name" value="MEMBRANE PROTEIN"/>
    <property type="match status" value="1"/>
</dbReference>
<keyword evidence="3" id="KW-1185">Reference proteome</keyword>
<evidence type="ECO:0000256" key="1">
    <source>
        <dbReference type="SAM" id="Phobius"/>
    </source>
</evidence>
<organism evidence="2 3">
    <name type="scientific">Enteractinococcus coprophilus</name>
    <dbReference type="NCBI Taxonomy" id="1027633"/>
    <lineage>
        <taxon>Bacteria</taxon>
        <taxon>Bacillati</taxon>
        <taxon>Actinomycetota</taxon>
        <taxon>Actinomycetes</taxon>
        <taxon>Micrococcales</taxon>
        <taxon>Micrococcaceae</taxon>
    </lineage>
</organism>
<keyword evidence="1" id="KW-0472">Membrane</keyword>
<keyword evidence="1" id="KW-0812">Transmembrane</keyword>
<keyword evidence="1" id="KW-1133">Transmembrane helix</keyword>
<protein>
    <submittedName>
        <fullName evidence="2">Uncharacterized membrane protein (DUF485 family)</fullName>
    </submittedName>
</protein>
<feature type="transmembrane region" description="Helical" evidence="1">
    <location>
        <begin position="63"/>
        <end position="87"/>
    </location>
</feature>
<dbReference type="OrthoDB" id="3543412at2"/>
<feature type="transmembrane region" description="Helical" evidence="1">
    <location>
        <begin position="29"/>
        <end position="51"/>
    </location>
</feature>
<proteinExistence type="predicted"/>